<organism evidence="1 2">
    <name type="scientific">Vitreoscilla stercoraria</name>
    <dbReference type="NCBI Taxonomy" id="61"/>
    <lineage>
        <taxon>Bacteria</taxon>
        <taxon>Pseudomonadati</taxon>
        <taxon>Pseudomonadota</taxon>
        <taxon>Betaproteobacteria</taxon>
        <taxon>Neisseriales</taxon>
        <taxon>Neisseriaceae</taxon>
        <taxon>Vitreoscilla</taxon>
    </lineage>
</organism>
<keyword evidence="2" id="KW-1185">Reference proteome</keyword>
<proteinExistence type="predicted"/>
<sequence>MKLNRELQNIVLLELTSKFPQSPDNSIFNTWISEYGKEEVIGNLLYLEMHQLITIKPIPRAFEDKIPQLVWSSCQPTARAFDFLADDGGLSAVLGVVTVKLHADTIKDLLQLRIMDNPHLSEAEKTTWIERIKALSESSLEHLTLKGLDYALEHGQEGIEWLGRLLGS</sequence>
<protein>
    <submittedName>
        <fullName evidence="1">Uncharacterized protein</fullName>
    </submittedName>
</protein>
<name>A0ABY4EE78_VITST</name>
<gene>
    <name evidence="1" type="ORF">LVJ81_06090</name>
</gene>
<evidence type="ECO:0000313" key="1">
    <source>
        <dbReference type="EMBL" id="UOO93591.1"/>
    </source>
</evidence>
<dbReference type="RefSeq" id="WP_019957798.1">
    <property type="nucleotide sequence ID" value="NZ_CP091512.1"/>
</dbReference>
<dbReference type="EMBL" id="CP091512">
    <property type="protein sequence ID" value="UOO93591.1"/>
    <property type="molecule type" value="Genomic_DNA"/>
</dbReference>
<dbReference type="Proteomes" id="UP000832034">
    <property type="component" value="Chromosome"/>
</dbReference>
<reference evidence="1" key="2">
    <citation type="journal article" date="2022" name="Res Sq">
        <title>Evolution of multicellular longitudinally dividing oral cavity symbionts (Neisseriaceae).</title>
        <authorList>
            <person name="Nyongesa S."/>
            <person name="Weber P."/>
            <person name="Bernet E."/>
            <person name="Pullido F."/>
            <person name="Nieckarz M."/>
            <person name="Delaby M."/>
            <person name="Nieves C."/>
            <person name="Viehboeck T."/>
            <person name="Krause N."/>
            <person name="Rivera-Millot A."/>
            <person name="Nakamura A."/>
            <person name="Vischer N."/>
            <person name="VanNieuwenhze M."/>
            <person name="Brun Y."/>
            <person name="Cava F."/>
            <person name="Bulgheresi S."/>
            <person name="Veyrier F."/>
        </authorList>
    </citation>
    <scope>NUCLEOTIDE SEQUENCE</scope>
    <source>
        <strain evidence="1">SAG 1488-6</strain>
    </source>
</reference>
<evidence type="ECO:0000313" key="2">
    <source>
        <dbReference type="Proteomes" id="UP000832034"/>
    </source>
</evidence>
<reference evidence="1" key="1">
    <citation type="submission" date="2021-12" db="EMBL/GenBank/DDBJ databases">
        <authorList>
            <person name="Veyrier F.J."/>
        </authorList>
    </citation>
    <scope>NUCLEOTIDE SEQUENCE</scope>
    <source>
        <strain evidence="1">SAG 1488-6</strain>
    </source>
</reference>
<accession>A0ABY4EE78</accession>